<dbReference type="AlphaFoldDB" id="A0AAN9DSB9"/>
<evidence type="ECO:0000313" key="2">
    <source>
        <dbReference type="Proteomes" id="UP001372338"/>
    </source>
</evidence>
<organism evidence="1 2">
    <name type="scientific">Crotalaria pallida</name>
    <name type="common">Smooth rattlebox</name>
    <name type="synonym">Crotalaria striata</name>
    <dbReference type="NCBI Taxonomy" id="3830"/>
    <lineage>
        <taxon>Eukaryota</taxon>
        <taxon>Viridiplantae</taxon>
        <taxon>Streptophyta</taxon>
        <taxon>Embryophyta</taxon>
        <taxon>Tracheophyta</taxon>
        <taxon>Spermatophyta</taxon>
        <taxon>Magnoliopsida</taxon>
        <taxon>eudicotyledons</taxon>
        <taxon>Gunneridae</taxon>
        <taxon>Pentapetalae</taxon>
        <taxon>rosids</taxon>
        <taxon>fabids</taxon>
        <taxon>Fabales</taxon>
        <taxon>Fabaceae</taxon>
        <taxon>Papilionoideae</taxon>
        <taxon>50 kb inversion clade</taxon>
        <taxon>genistoids sensu lato</taxon>
        <taxon>core genistoids</taxon>
        <taxon>Crotalarieae</taxon>
        <taxon>Crotalaria</taxon>
    </lineage>
</organism>
<comment type="caution">
    <text evidence="1">The sequence shown here is derived from an EMBL/GenBank/DDBJ whole genome shotgun (WGS) entry which is preliminary data.</text>
</comment>
<keyword evidence="2" id="KW-1185">Reference proteome</keyword>
<dbReference type="EMBL" id="JAYWIO010000063">
    <property type="protein sequence ID" value="KAK7234339.1"/>
    <property type="molecule type" value="Genomic_DNA"/>
</dbReference>
<protein>
    <submittedName>
        <fullName evidence="1">Uncharacterized protein</fullName>
    </submittedName>
</protein>
<accession>A0AAN9DSB9</accession>
<sequence length="153" mass="17638">MLEYFYRVLRRRFLFFVFYHSVPFLLSLPSPAIAGIVDPLRFAPRIPSHLQSVMTPEAFILHVAELAGSEHPVCWAFPGLKKSVQPKMGVSSRLPARQIRMQELELLYPQHPSKRDAFTRAFHQKEAFLQSAPLPLFCGSRRNKNWVVSGLLY</sequence>
<name>A0AAN9DSB9_CROPI</name>
<gene>
    <name evidence="1" type="ORF">RIF29_46988</name>
</gene>
<proteinExistence type="predicted"/>
<evidence type="ECO:0000313" key="1">
    <source>
        <dbReference type="EMBL" id="KAK7234339.1"/>
    </source>
</evidence>
<dbReference type="Proteomes" id="UP001372338">
    <property type="component" value="Unassembled WGS sequence"/>
</dbReference>
<reference evidence="1 2" key="1">
    <citation type="submission" date="2024-01" db="EMBL/GenBank/DDBJ databases">
        <title>The genomes of 5 underutilized Papilionoideae crops provide insights into root nodulation and disease resistanc.</title>
        <authorList>
            <person name="Yuan L."/>
        </authorList>
    </citation>
    <scope>NUCLEOTIDE SEQUENCE [LARGE SCALE GENOMIC DNA]</scope>
    <source>
        <strain evidence="1">ZHUSHIDOU_FW_LH</strain>
        <tissue evidence="1">Leaf</tissue>
    </source>
</reference>